<dbReference type="PANTHER" id="PTHR13318">
    <property type="entry name" value="PARTNER OF PAIRED, ISOFORM B-RELATED"/>
    <property type="match status" value="1"/>
</dbReference>
<evidence type="ECO:0000313" key="1">
    <source>
        <dbReference type="EMBL" id="GEU79724.1"/>
    </source>
</evidence>
<dbReference type="PANTHER" id="PTHR13318:SF92">
    <property type="entry name" value="F-BOX_LRR-REPEAT PROTEIN 8-RELATED"/>
    <property type="match status" value="1"/>
</dbReference>
<dbReference type="AlphaFoldDB" id="A0A6L2N578"/>
<dbReference type="GO" id="GO:0019005">
    <property type="term" value="C:SCF ubiquitin ligase complex"/>
    <property type="evidence" value="ECO:0007669"/>
    <property type="project" value="TreeGrafter"/>
</dbReference>
<protein>
    <submittedName>
        <fullName evidence="1">Uncharacterized protein</fullName>
    </submittedName>
</protein>
<dbReference type="InterPro" id="IPR032675">
    <property type="entry name" value="LRR_dom_sf"/>
</dbReference>
<dbReference type="GO" id="GO:0031146">
    <property type="term" value="P:SCF-dependent proteasomal ubiquitin-dependent protein catabolic process"/>
    <property type="evidence" value="ECO:0007669"/>
    <property type="project" value="TreeGrafter"/>
</dbReference>
<accession>A0A6L2N578</accession>
<reference evidence="1" key="1">
    <citation type="journal article" date="2019" name="Sci. Rep.">
        <title>Draft genome of Tanacetum cinerariifolium, the natural source of mosquito coil.</title>
        <authorList>
            <person name="Yamashiro T."/>
            <person name="Shiraishi A."/>
            <person name="Satake H."/>
            <person name="Nakayama K."/>
        </authorList>
    </citation>
    <scope>NUCLEOTIDE SEQUENCE</scope>
</reference>
<comment type="caution">
    <text evidence="1">The sequence shown here is derived from an EMBL/GenBank/DDBJ whole genome shotgun (WGS) entry which is preliminary data.</text>
</comment>
<dbReference type="Gene3D" id="3.80.10.10">
    <property type="entry name" value="Ribonuclease Inhibitor"/>
    <property type="match status" value="1"/>
</dbReference>
<organism evidence="1">
    <name type="scientific">Tanacetum cinerariifolium</name>
    <name type="common">Dalmatian daisy</name>
    <name type="synonym">Chrysanthemum cinerariifolium</name>
    <dbReference type="NCBI Taxonomy" id="118510"/>
    <lineage>
        <taxon>Eukaryota</taxon>
        <taxon>Viridiplantae</taxon>
        <taxon>Streptophyta</taxon>
        <taxon>Embryophyta</taxon>
        <taxon>Tracheophyta</taxon>
        <taxon>Spermatophyta</taxon>
        <taxon>Magnoliopsida</taxon>
        <taxon>eudicotyledons</taxon>
        <taxon>Gunneridae</taxon>
        <taxon>Pentapetalae</taxon>
        <taxon>asterids</taxon>
        <taxon>campanulids</taxon>
        <taxon>Asterales</taxon>
        <taxon>Asteraceae</taxon>
        <taxon>Asteroideae</taxon>
        <taxon>Anthemideae</taxon>
        <taxon>Anthemidinae</taxon>
        <taxon>Tanacetum</taxon>
    </lineage>
</organism>
<gene>
    <name evidence="1" type="ORF">Tci_051702</name>
</gene>
<proteinExistence type="predicted"/>
<name>A0A6L2N578_TANCI</name>
<dbReference type="EMBL" id="BKCJ010007933">
    <property type="protein sequence ID" value="GEU79724.1"/>
    <property type="molecule type" value="Genomic_DNA"/>
</dbReference>
<dbReference type="SUPFAM" id="SSF52047">
    <property type="entry name" value="RNI-like"/>
    <property type="match status" value="1"/>
</dbReference>
<sequence>MLGDGYSIRTRTVICNDSLIAIAKYCLNLEELVLIGFDACCINLEAIDVNFRKLERLDLCSSNTITDFEISYIAKKMCCIEEVSIKQCCVSDKGVEDFALGCLNLVRIRITKCENVTREVKDRLRSRKRSLVVKLDALKSKIVYTIMGDNGVQEHVAEFAKVNLDPDEENHPKFRMRVLPKIENLKGEHLLELVNKDVKFAKLDDEDVIWGLETFSNSIHWWCKDENVIPLSVALEEKLKPGLSDVDHLDKTDNLSKNAYDCSLDQQSMGGVSQCMKVDEQYKNDVLDNFHADVLDHKSVEGVSQCTSLNEEYKSVVVDGLISFWSQDVGHLSKVRELINGVFHTPSVQDACVSELLDVVKDDVNVNSVVKEEIVKYDVNVNSLVKEDIEKDNVHVDNGNELDFSMVSRATQKEAGYLLLEPNADWAMASPYLRDMLSRFQYPLYYANGVKYDVPWFANNVQKMIIDLQLHLNSVEKKLKPGPSDVGHLDKSMGGVSQCMNVDEPYKNWNDVSDNFYVDGLDHKMLVIFLRNLLSSILLNLKSRTMKKLVILMFVYLHNSVEKEEIMKDDVNVNSLVKEDIEKDDVHVDSFVKEDIKKDDV</sequence>